<evidence type="ECO:0000256" key="1">
    <source>
        <dbReference type="SAM" id="Phobius"/>
    </source>
</evidence>
<keyword evidence="1" id="KW-0812">Transmembrane</keyword>
<dbReference type="AlphaFoldDB" id="F2K194"/>
<dbReference type="Proteomes" id="UP000001062">
    <property type="component" value="Chromosome"/>
</dbReference>
<dbReference type="PATRIC" id="fig|717774.3.peg.1826"/>
<dbReference type="PANTHER" id="PTHR38690">
    <property type="entry name" value="PROTEASE-RELATED"/>
    <property type="match status" value="1"/>
</dbReference>
<organism evidence="3 4">
    <name type="scientific">Marinomonas mediterranea (strain ATCC 700492 / JCM 21426 / NBRC 103028 / MMB-1)</name>
    <dbReference type="NCBI Taxonomy" id="717774"/>
    <lineage>
        <taxon>Bacteria</taxon>
        <taxon>Pseudomonadati</taxon>
        <taxon>Pseudomonadota</taxon>
        <taxon>Gammaproteobacteria</taxon>
        <taxon>Oceanospirillales</taxon>
        <taxon>Oceanospirillaceae</taxon>
        <taxon>Marinomonas</taxon>
    </lineage>
</organism>
<evidence type="ECO:0000259" key="2">
    <source>
        <dbReference type="Pfam" id="PF13116"/>
    </source>
</evidence>
<dbReference type="eggNOG" id="COG3164">
    <property type="taxonomic scope" value="Bacteria"/>
</dbReference>
<dbReference type="PANTHER" id="PTHR38690:SF1">
    <property type="entry name" value="PROTEASE"/>
    <property type="match status" value="1"/>
</dbReference>
<keyword evidence="1" id="KW-1133">Transmembrane helix</keyword>
<protein>
    <submittedName>
        <fullName evidence="3">Membrane protein-like protein</fullName>
    </submittedName>
</protein>
<reference evidence="3 4" key="1">
    <citation type="journal article" date="2012" name="Stand. Genomic Sci.">
        <title>Complete genome sequence of the melanogenic marine bacterium Marinomonas mediterranea type strain (MMB-1(T)).</title>
        <authorList>
            <person name="Lucas-Elio P."/>
            <person name="Goodwin L."/>
            <person name="Woyke T."/>
            <person name="Pitluck S."/>
            <person name="Nolan M."/>
            <person name="Kyrpides N.C."/>
            <person name="Detter J.C."/>
            <person name="Copeland A."/>
            <person name="Teshima H."/>
            <person name="Bruce D."/>
            <person name="Detter C."/>
            <person name="Tapia R."/>
            <person name="Han S."/>
            <person name="Land M.L."/>
            <person name="Ivanova N."/>
            <person name="Mikhailova N."/>
            <person name="Johnston A.W."/>
            <person name="Sanchez-Amat A."/>
        </authorList>
    </citation>
    <scope>NUCLEOTIDE SEQUENCE [LARGE SCALE GENOMIC DNA]</scope>
    <source>
        <strain evidence="4">ATCC 700492 / JCM 21426 / NBRC 103028 / MMB-1</strain>
    </source>
</reference>
<evidence type="ECO:0000313" key="4">
    <source>
        <dbReference type="Proteomes" id="UP000001062"/>
    </source>
</evidence>
<dbReference type="RefSeq" id="WP_013660930.1">
    <property type="nucleotide sequence ID" value="NC_015276.1"/>
</dbReference>
<gene>
    <name evidence="3" type="ordered locus">Marme_1769</name>
</gene>
<sequence>MKNVSRWIVNLLWWSAVGFVVVLAAIVVSVKQLLPLADRYRPQIESNISQIIGLPVQIETFGGSLNGIDISINISKLGISTVSGEAVASVDQVALSFDTFKSLLTLSPQFRNVRVNGLSLHLKESHGKIGLVGFNSNASPDSVSDPEVVAERVIDYLSSQKQWIINDSKISLTSENFDSQMLRIPTFVIREYADRTMGQAEVFVNDQITPIKLKARIKESFAGFGSGKVDVYARIPEQVASLEWIESERFTFLDQVKVGGEAWFAYVPDSSWSLRFIPSRLVVNGNDGSSLGVQGDFYTQYRRASNDLRISVSNMVPSFTGLEVLPRTNLTFDYDLDEKRALLLFDELDAQFASAVGVKFLPESWMASKLIKGLEGQGYLKNASVRIWGDRHQHFQYISNLEDVAVVGFRGIPKVNHLNAIFSLTETNGYIQYQALNSTLQFNEVYDISWETDALEGLVEWRTQDKRTTVVGTDLSVSRHGADIGGEFRLEVRPNDEDWMVLNISGRNIPTQDRLDYIPKRGLTSDLKEWIKVSLSNGRVLETGVVVQTTLQHADPQIRLELETEGLDIKFANDWPVARNTKAVLNIQNDSVNVDVESAKFGDLDISDLLVAVPISSGKARWINIKGSVKDDADKVLTSLRATPLNDRVLKAFDDWSLRGEVAGQFSVSVPLSGENAPIVDVDLSFKDNDIYIRDLNFEGRVIEGVLSFSSKEGLHDSHLVVDSLGGRTDIELLSDYVRDGELAIAGELKGTYKARELAQWRGLSQAVISKIDGNATYQGSFSINKSQSNQIDLDIYSSLDQLELSLPSPMDKAKGSEAFAKVDLKFHQDDVIIDVNYNDFVTAEMALSNNELVGANIGIDQSVDDMALNKGVYIQGRLHSISVPEWSDAMSDIMPGSGTDSNVDTPIQLTKPTWLKGLDVVLDQVIVNELNILNNVKIDHRTASAADTVFVNSDEMELRWSSNQHGPVFHFGFLSWNTSDKSSDTSAEQGAFLSARQVPNVTLILDEFYLNQQPLGDWNLQINRLGGGRVKVSPIVTQLDNGSVDGSLYWQETGEESSVELSLKLTGNKAEEITRKFSDVPFIKSDDYQFDIALAWQGTPFDFDRETLSGRIKFDVEDGNFNQVDQLPPFLRVLGIFNIDTLARRLTFDFSDLYAPGLPFDSFKGLLTLNNGQLKTTEPVTVSAPTAEIELNGSANLIDETLDERLTITLPISSTLPIAGFLLATPQIAGLLFITDKLIGKQISKVTSVQYSIVGPFSDPNVEPVKFKPN</sequence>
<keyword evidence="4" id="KW-1185">Reference proteome</keyword>
<dbReference type="STRING" id="717774.Marme_1769"/>
<dbReference type="OrthoDB" id="9762238at2"/>
<accession>F2K194</accession>
<feature type="domain" description="YhdP central" evidence="2">
    <location>
        <begin position="1"/>
        <end position="1263"/>
    </location>
</feature>
<keyword evidence="1" id="KW-0472">Membrane</keyword>
<dbReference type="InterPro" id="IPR025263">
    <property type="entry name" value="YhdP_central"/>
</dbReference>
<feature type="transmembrane region" description="Helical" evidence="1">
    <location>
        <begin position="12"/>
        <end position="34"/>
    </location>
</feature>
<proteinExistence type="predicted"/>
<dbReference type="KEGG" id="mme:Marme_1769"/>
<dbReference type="InterPro" id="IPR011836">
    <property type="entry name" value="YhdP"/>
</dbReference>
<dbReference type="HOGENOM" id="CLU_003522_1_0_6"/>
<dbReference type="EMBL" id="CP002583">
    <property type="protein sequence ID" value="ADZ91025.1"/>
    <property type="molecule type" value="Genomic_DNA"/>
</dbReference>
<dbReference type="Pfam" id="PF13116">
    <property type="entry name" value="YhdP"/>
    <property type="match status" value="1"/>
</dbReference>
<name>F2K194_MARM1</name>
<evidence type="ECO:0000313" key="3">
    <source>
        <dbReference type="EMBL" id="ADZ91025.1"/>
    </source>
</evidence>